<feature type="chain" id="PRO_5040493437" description="trypsin" evidence="11">
    <location>
        <begin position="20"/>
        <end position="253"/>
    </location>
</feature>
<reference evidence="13" key="1">
    <citation type="submission" date="2022-05" db="EMBL/GenBank/DDBJ databases">
        <authorList>
            <person name="Okamura Y."/>
        </authorList>
    </citation>
    <scope>NUCLEOTIDE SEQUENCE</scope>
</reference>
<name>A0A9P0XHJ4_PIEBR</name>
<dbReference type="PROSITE" id="PS00135">
    <property type="entry name" value="TRYPSIN_SER"/>
    <property type="match status" value="1"/>
</dbReference>
<dbReference type="EMBL" id="CALOZG010000042">
    <property type="protein sequence ID" value="CAH4035098.1"/>
    <property type="molecule type" value="Genomic_DNA"/>
</dbReference>
<dbReference type="GO" id="GO:0016485">
    <property type="term" value="P:protein processing"/>
    <property type="evidence" value="ECO:0007669"/>
    <property type="project" value="UniProtKB-ARBA"/>
</dbReference>
<comment type="catalytic activity">
    <reaction evidence="8">
        <text>Preferential cleavage: Arg-|-Xaa, Lys-|-Xaa.</text>
        <dbReference type="EC" id="3.4.21.4"/>
    </reaction>
</comment>
<keyword evidence="11" id="KW-0732">Signal</keyword>
<evidence type="ECO:0000256" key="2">
    <source>
        <dbReference type="ARBA" id="ARBA00007664"/>
    </source>
</evidence>
<accession>A0A9P0XHJ4</accession>
<evidence type="ECO:0000313" key="13">
    <source>
        <dbReference type="EMBL" id="CAH4035098.1"/>
    </source>
</evidence>
<evidence type="ECO:0000256" key="11">
    <source>
        <dbReference type="SAM" id="SignalP"/>
    </source>
</evidence>
<dbReference type="EC" id="3.4.21.4" evidence="9"/>
<protein>
    <recommendedName>
        <fullName evidence="9">trypsin</fullName>
        <ecNumber evidence="9">3.4.21.4</ecNumber>
    </recommendedName>
</protein>
<evidence type="ECO:0000256" key="5">
    <source>
        <dbReference type="ARBA" id="ARBA00022801"/>
    </source>
</evidence>
<comment type="caution">
    <text evidence="13">The sequence shown here is derived from an EMBL/GenBank/DDBJ whole genome shotgun (WGS) entry which is preliminary data.</text>
</comment>
<dbReference type="SUPFAM" id="SSF50494">
    <property type="entry name" value="Trypsin-like serine proteases"/>
    <property type="match status" value="1"/>
</dbReference>
<dbReference type="PRINTS" id="PR00722">
    <property type="entry name" value="CHYMOTRYPSIN"/>
</dbReference>
<keyword evidence="4 10" id="KW-0645">Protease</keyword>
<dbReference type="CDD" id="cd00190">
    <property type="entry name" value="Tryp_SPc"/>
    <property type="match status" value="1"/>
</dbReference>
<dbReference type="AlphaFoldDB" id="A0A9P0XHJ4"/>
<keyword evidence="3" id="KW-0964">Secreted</keyword>
<keyword evidence="6 10" id="KW-0720">Serine protease</keyword>
<evidence type="ECO:0000313" key="14">
    <source>
        <dbReference type="Proteomes" id="UP001152562"/>
    </source>
</evidence>
<evidence type="ECO:0000256" key="1">
    <source>
        <dbReference type="ARBA" id="ARBA00004613"/>
    </source>
</evidence>
<dbReference type="PROSITE" id="PS00134">
    <property type="entry name" value="TRYPSIN_HIS"/>
    <property type="match status" value="1"/>
</dbReference>
<evidence type="ECO:0000256" key="10">
    <source>
        <dbReference type="RuleBase" id="RU363034"/>
    </source>
</evidence>
<evidence type="ECO:0000256" key="8">
    <source>
        <dbReference type="ARBA" id="ARBA00036320"/>
    </source>
</evidence>
<dbReference type="InterPro" id="IPR050430">
    <property type="entry name" value="Peptidase_S1"/>
</dbReference>
<evidence type="ECO:0000259" key="12">
    <source>
        <dbReference type="PROSITE" id="PS50240"/>
    </source>
</evidence>
<dbReference type="GO" id="GO:0005576">
    <property type="term" value="C:extracellular region"/>
    <property type="evidence" value="ECO:0007669"/>
    <property type="project" value="UniProtKB-SubCell"/>
</dbReference>
<comment type="subcellular location">
    <subcellularLocation>
        <location evidence="1">Secreted</location>
    </subcellularLocation>
</comment>
<dbReference type="InterPro" id="IPR043504">
    <property type="entry name" value="Peptidase_S1_PA_chymotrypsin"/>
</dbReference>
<dbReference type="InterPro" id="IPR001314">
    <property type="entry name" value="Peptidase_S1A"/>
</dbReference>
<dbReference type="InterPro" id="IPR009003">
    <property type="entry name" value="Peptidase_S1_PA"/>
</dbReference>
<dbReference type="FunFam" id="2.40.10.10:FF:000047">
    <property type="entry name" value="Trypsin eta"/>
    <property type="match status" value="1"/>
</dbReference>
<keyword evidence="7" id="KW-1015">Disulfide bond</keyword>
<dbReference type="InterPro" id="IPR033116">
    <property type="entry name" value="TRYPSIN_SER"/>
</dbReference>
<proteinExistence type="inferred from homology"/>
<evidence type="ECO:0000256" key="3">
    <source>
        <dbReference type="ARBA" id="ARBA00022525"/>
    </source>
</evidence>
<dbReference type="PANTHER" id="PTHR24276:SF96">
    <property type="entry name" value="PEPTIDASE S1 DOMAIN-CONTAINING PROTEIN"/>
    <property type="match status" value="1"/>
</dbReference>
<dbReference type="Gene3D" id="2.40.10.10">
    <property type="entry name" value="Trypsin-like serine proteases"/>
    <property type="match status" value="2"/>
</dbReference>
<evidence type="ECO:0000256" key="7">
    <source>
        <dbReference type="ARBA" id="ARBA00023157"/>
    </source>
</evidence>
<feature type="signal peptide" evidence="11">
    <location>
        <begin position="1"/>
        <end position="19"/>
    </location>
</feature>
<evidence type="ECO:0000256" key="6">
    <source>
        <dbReference type="ARBA" id="ARBA00022825"/>
    </source>
</evidence>
<dbReference type="InterPro" id="IPR001254">
    <property type="entry name" value="Trypsin_dom"/>
</dbReference>
<evidence type="ECO:0000256" key="4">
    <source>
        <dbReference type="ARBA" id="ARBA00022670"/>
    </source>
</evidence>
<dbReference type="PROSITE" id="PS50240">
    <property type="entry name" value="TRYPSIN_DOM"/>
    <property type="match status" value="1"/>
</dbReference>
<dbReference type="SMART" id="SM00020">
    <property type="entry name" value="Tryp_SPc"/>
    <property type="match status" value="1"/>
</dbReference>
<dbReference type="Proteomes" id="UP001152562">
    <property type="component" value="Unassembled WGS sequence"/>
</dbReference>
<keyword evidence="5 10" id="KW-0378">Hydrolase</keyword>
<gene>
    <name evidence="13" type="ORF">PIBRA_LOCUS11202</name>
</gene>
<sequence length="253" mass="27660">MFFIFIFFVVCTANGSILSKRLFVPDTKIIGGTEAPDGAIPYQASLRNGIHHFCGATVIGKRWVITAAHCAIEFPADVIVVVTGTNSVVTGGDKYSVENVFIHEEFNQSTILNDISLIKVNKDIKFSARVKPIEIADGPCPLGANVLLTGWGRKTSGDDPIPATLQMVNQTVMITKTCRYMLMDVNVITEKQLCTFTPTAKGACQGDSGGPLVLDNKLVGVVSWGVDCNLYYPDVNTDVWSYVSWIKEKIQNY</sequence>
<organism evidence="13 14">
    <name type="scientific">Pieris brassicae</name>
    <name type="common">White butterfly</name>
    <name type="synonym">Large white butterfly</name>
    <dbReference type="NCBI Taxonomy" id="7116"/>
    <lineage>
        <taxon>Eukaryota</taxon>
        <taxon>Metazoa</taxon>
        <taxon>Ecdysozoa</taxon>
        <taxon>Arthropoda</taxon>
        <taxon>Hexapoda</taxon>
        <taxon>Insecta</taxon>
        <taxon>Pterygota</taxon>
        <taxon>Neoptera</taxon>
        <taxon>Endopterygota</taxon>
        <taxon>Lepidoptera</taxon>
        <taxon>Glossata</taxon>
        <taxon>Ditrysia</taxon>
        <taxon>Papilionoidea</taxon>
        <taxon>Pieridae</taxon>
        <taxon>Pierinae</taxon>
        <taxon>Pieris</taxon>
    </lineage>
</organism>
<dbReference type="PANTHER" id="PTHR24276">
    <property type="entry name" value="POLYSERASE-RELATED"/>
    <property type="match status" value="1"/>
</dbReference>
<evidence type="ECO:0000256" key="9">
    <source>
        <dbReference type="ARBA" id="ARBA00038868"/>
    </source>
</evidence>
<keyword evidence="14" id="KW-1185">Reference proteome</keyword>
<dbReference type="Pfam" id="PF00089">
    <property type="entry name" value="Trypsin"/>
    <property type="match status" value="1"/>
</dbReference>
<dbReference type="GO" id="GO:0004252">
    <property type="term" value="F:serine-type endopeptidase activity"/>
    <property type="evidence" value="ECO:0007669"/>
    <property type="project" value="UniProtKB-EC"/>
</dbReference>
<dbReference type="InterPro" id="IPR018114">
    <property type="entry name" value="TRYPSIN_HIS"/>
</dbReference>
<feature type="domain" description="Peptidase S1" evidence="12">
    <location>
        <begin position="29"/>
        <end position="251"/>
    </location>
</feature>
<comment type="similarity">
    <text evidence="2">Belongs to the peptidase S1 family.</text>
</comment>